<proteinExistence type="predicted"/>
<keyword evidence="1" id="KW-0808">Transferase</keyword>
<organism evidence="2 3">
    <name type="scientific">Peteryoungia algae</name>
    <dbReference type="NCBI Taxonomy" id="2919917"/>
    <lineage>
        <taxon>Bacteria</taxon>
        <taxon>Pseudomonadati</taxon>
        <taxon>Pseudomonadota</taxon>
        <taxon>Alphaproteobacteria</taxon>
        <taxon>Hyphomicrobiales</taxon>
        <taxon>Rhizobiaceae</taxon>
        <taxon>Peteryoungia</taxon>
    </lineage>
</organism>
<keyword evidence="2" id="KW-0614">Plasmid</keyword>
<accession>A0ABT0CZX2</accession>
<dbReference type="SUPFAM" id="SSF53756">
    <property type="entry name" value="UDP-Glycosyltransferase/glycogen phosphorylase"/>
    <property type="match status" value="1"/>
</dbReference>
<name>A0ABT0CZX2_9HYPH</name>
<dbReference type="PANTHER" id="PTHR46401:SF2">
    <property type="entry name" value="GLYCOSYLTRANSFERASE WBBK-RELATED"/>
    <property type="match status" value="1"/>
</dbReference>
<dbReference type="PANTHER" id="PTHR46401">
    <property type="entry name" value="GLYCOSYLTRANSFERASE WBBK-RELATED"/>
    <property type="match status" value="1"/>
</dbReference>
<dbReference type="Proteomes" id="UP001522662">
    <property type="component" value="Unassembled WGS sequence"/>
</dbReference>
<evidence type="ECO:0000313" key="3">
    <source>
        <dbReference type="Proteomes" id="UP001522662"/>
    </source>
</evidence>
<comment type="caution">
    <text evidence="2">The sequence shown here is derived from an EMBL/GenBank/DDBJ whole genome shotgun (WGS) entry which is preliminary data.</text>
</comment>
<sequence length="351" mass="40407">MTVLKPILQYGSLAAWPYWLAEALEQIGQPSINVIPEDTDVFDLDRRLPYHEALMAKSASRYRKVFKRGWFLKQIPSRFSFVHYHGSHLLRGSMHHLLEGPYLAAQKIPMLVSFGGGDARIIDIARRKNPYFYREADPTRDARTREYLKSISKYVRFVATDCEMEDYVTPYFDKVFPFRPPLDLSRFSSRPAEEKARPPVVLHVPTEPHVKGTEQIVAAAEKLQAEGLRFEFKMVRKLTQKEFYRELSQCDIYIDELRCGSHGVTAVEAMASGKATITYIRPDLVEKYPADLPLVNANPDTITEVLRHLIEDDEGRADISRRSRGYAEKYHDSKVVARQMLEAYREIGFSG</sequence>
<evidence type="ECO:0000256" key="1">
    <source>
        <dbReference type="ARBA" id="ARBA00022679"/>
    </source>
</evidence>
<keyword evidence="3" id="KW-1185">Reference proteome</keyword>
<gene>
    <name evidence="2" type="ORF">MKJ03_10210</name>
</gene>
<dbReference type="Gene3D" id="3.40.50.2000">
    <property type="entry name" value="Glycogen Phosphorylase B"/>
    <property type="match status" value="1"/>
</dbReference>
<protein>
    <submittedName>
        <fullName evidence="2">Glycosyltransferase</fullName>
    </submittedName>
</protein>
<reference evidence="2 3" key="1">
    <citation type="submission" date="2022-03" db="EMBL/GenBank/DDBJ databases">
        <title>Rhizobium SSM4.3 sp. nov., isolated from Sediment (Gouqi Island).</title>
        <authorList>
            <person name="Chen G."/>
        </authorList>
    </citation>
    <scope>NUCLEOTIDE SEQUENCE [LARGE SCALE GENOMIC DNA]</scope>
    <source>
        <strain evidence="2 3">SSM4.3</strain>
        <plasmid evidence="2">unnamed</plasmid>
    </source>
</reference>
<evidence type="ECO:0000313" key="2">
    <source>
        <dbReference type="EMBL" id="MCJ8238704.1"/>
    </source>
</evidence>
<dbReference type="RefSeq" id="WP_245136501.1">
    <property type="nucleotide sequence ID" value="NZ_CP128477.1"/>
</dbReference>
<dbReference type="EMBL" id="JALAYX010000002">
    <property type="protein sequence ID" value="MCJ8238704.1"/>
    <property type="molecule type" value="Genomic_DNA"/>
</dbReference>
<geneLocation type="plasmid" evidence="2">
    <name>unnamed</name>
</geneLocation>